<feature type="compositionally biased region" description="Polar residues" evidence="1">
    <location>
        <begin position="166"/>
        <end position="181"/>
    </location>
</feature>
<organism evidence="3 4">
    <name type="scientific">Undibacterium rugosum</name>
    <dbReference type="NCBI Taxonomy" id="2762291"/>
    <lineage>
        <taxon>Bacteria</taxon>
        <taxon>Pseudomonadati</taxon>
        <taxon>Pseudomonadota</taxon>
        <taxon>Betaproteobacteria</taxon>
        <taxon>Burkholderiales</taxon>
        <taxon>Oxalobacteraceae</taxon>
        <taxon>Undibacterium</taxon>
    </lineage>
</organism>
<dbReference type="AlphaFoldDB" id="A0A923KVB1"/>
<keyword evidence="2" id="KW-1133">Transmembrane helix</keyword>
<feature type="region of interest" description="Disordered" evidence="1">
    <location>
        <begin position="163"/>
        <end position="182"/>
    </location>
</feature>
<protein>
    <submittedName>
        <fullName evidence="3">Uncharacterized protein</fullName>
    </submittedName>
</protein>
<feature type="transmembrane region" description="Helical" evidence="2">
    <location>
        <begin position="20"/>
        <end position="42"/>
    </location>
</feature>
<dbReference type="Proteomes" id="UP000612361">
    <property type="component" value="Unassembled WGS sequence"/>
</dbReference>
<evidence type="ECO:0000313" key="3">
    <source>
        <dbReference type="EMBL" id="MBC3935152.1"/>
    </source>
</evidence>
<accession>A0A923KVB1</accession>
<proteinExistence type="predicted"/>
<sequence length="232" mass="25008">MWYENTAPLSTRNWQQRLGTAIAAAGICYLLLTALQISPGILPLSQKHAELQVWVWVREVAKVHRETSVQSSPRAAATSSLDEPHQPGGIGMQQHRNTLPAQSGADSHHPEVDPQSIPDASPSVQQQTLSDTDIYAAPRSQLLNPDSLRVAVRDARTDIQKMAQASGHSLQPRPLSNSERTQQQLQQATLPPCTGQDALKFAPAKAGGISFTGLAALPFVAKAALSGKCRFN</sequence>
<keyword evidence="4" id="KW-1185">Reference proteome</keyword>
<keyword evidence="2" id="KW-0812">Transmembrane</keyword>
<keyword evidence="2" id="KW-0472">Membrane</keyword>
<feature type="region of interest" description="Disordered" evidence="1">
    <location>
        <begin position="66"/>
        <end position="128"/>
    </location>
</feature>
<gene>
    <name evidence="3" type="ORF">H8K47_07265</name>
</gene>
<reference evidence="3" key="1">
    <citation type="submission" date="2020-08" db="EMBL/GenBank/DDBJ databases">
        <title>Novel species isolated from subtropical streams in China.</title>
        <authorList>
            <person name="Lu H."/>
        </authorList>
    </citation>
    <scope>NUCLEOTIDE SEQUENCE</scope>
    <source>
        <strain evidence="3">CY7W</strain>
    </source>
</reference>
<evidence type="ECO:0000256" key="2">
    <source>
        <dbReference type="SAM" id="Phobius"/>
    </source>
</evidence>
<name>A0A923KVB1_9BURK</name>
<dbReference type="EMBL" id="JACOGG010000006">
    <property type="protein sequence ID" value="MBC3935152.1"/>
    <property type="molecule type" value="Genomic_DNA"/>
</dbReference>
<evidence type="ECO:0000313" key="4">
    <source>
        <dbReference type="Proteomes" id="UP000612361"/>
    </source>
</evidence>
<evidence type="ECO:0000256" key="1">
    <source>
        <dbReference type="SAM" id="MobiDB-lite"/>
    </source>
</evidence>
<feature type="compositionally biased region" description="Polar residues" evidence="1">
    <location>
        <begin position="68"/>
        <end position="81"/>
    </location>
</feature>
<comment type="caution">
    <text evidence="3">The sequence shown here is derived from an EMBL/GenBank/DDBJ whole genome shotgun (WGS) entry which is preliminary data.</text>
</comment>
<feature type="compositionally biased region" description="Polar residues" evidence="1">
    <location>
        <begin position="94"/>
        <end position="105"/>
    </location>
</feature>